<feature type="domain" description="Enoyl reductase (ER)" evidence="3">
    <location>
        <begin position="10"/>
        <end position="345"/>
    </location>
</feature>
<dbReference type="Proteomes" id="UP000605846">
    <property type="component" value="Unassembled WGS sequence"/>
</dbReference>
<dbReference type="PANTHER" id="PTHR48106:SF18">
    <property type="entry name" value="QUINONE OXIDOREDUCTASE PIG3"/>
    <property type="match status" value="1"/>
</dbReference>
<name>A0A8H7BPP1_9FUNG</name>
<evidence type="ECO:0000259" key="3">
    <source>
        <dbReference type="SMART" id="SM00829"/>
    </source>
</evidence>
<sequence>MRAVIIKEPGDATQLYIGEIPRPTPTDTQVLVKTKCFALNRMDIVQRQGFYPPPPGASETLGVEISGIVESIGKNGEIMNKNITKKLTQWFPVTKFKPGDAVFGLMPGGGYAEYAVIEETLTMLKPEALSFEQAAAIPETWFTAYQALFFVAELKPGQDVLIHAGASGVGIAAIQLAKQHGARRIFVTVGSDEKCRFCEELGATNAINYKTEDWARLIAEETSQRGVDIVIDFIGKNYWHQNVESLAIDGRMVILAFMSGYEIEKADLRPLLKKRLRIEASSLRSRSLDYQGRLRDALYEDVILGHLAKKDGTLKLFIDRAFDWHDIVKCHEYLESNQSMGKIVVQVV</sequence>
<dbReference type="NCBIfam" id="TIGR02824">
    <property type="entry name" value="quinone_pig3"/>
    <property type="match status" value="1"/>
</dbReference>
<dbReference type="CDD" id="cd05276">
    <property type="entry name" value="p53_inducible_oxidoreductase"/>
    <property type="match status" value="1"/>
</dbReference>
<keyword evidence="5" id="KW-1185">Reference proteome</keyword>
<dbReference type="InterPro" id="IPR036291">
    <property type="entry name" value="NAD(P)-bd_dom_sf"/>
</dbReference>
<dbReference type="AlphaFoldDB" id="A0A8H7BPP1"/>
<dbReference type="InterPro" id="IPR013149">
    <property type="entry name" value="ADH-like_C"/>
</dbReference>
<dbReference type="OrthoDB" id="203908at2759"/>
<keyword evidence="1" id="KW-0521">NADP</keyword>
<dbReference type="PANTHER" id="PTHR48106">
    <property type="entry name" value="QUINONE OXIDOREDUCTASE PIG3-RELATED"/>
    <property type="match status" value="1"/>
</dbReference>
<protein>
    <recommendedName>
        <fullName evidence="3">Enoyl reductase (ER) domain-containing protein</fullName>
    </recommendedName>
</protein>
<evidence type="ECO:0000256" key="2">
    <source>
        <dbReference type="ARBA" id="ARBA00023002"/>
    </source>
</evidence>
<dbReference type="Gene3D" id="3.40.50.720">
    <property type="entry name" value="NAD(P)-binding Rossmann-like Domain"/>
    <property type="match status" value="1"/>
</dbReference>
<dbReference type="SUPFAM" id="SSF51735">
    <property type="entry name" value="NAD(P)-binding Rossmann-fold domains"/>
    <property type="match status" value="1"/>
</dbReference>
<comment type="caution">
    <text evidence="4">The sequence shown here is derived from an EMBL/GenBank/DDBJ whole genome shotgun (WGS) entry which is preliminary data.</text>
</comment>
<organism evidence="4 5">
    <name type="scientific">Apophysomyces ossiformis</name>
    <dbReference type="NCBI Taxonomy" id="679940"/>
    <lineage>
        <taxon>Eukaryota</taxon>
        <taxon>Fungi</taxon>
        <taxon>Fungi incertae sedis</taxon>
        <taxon>Mucoromycota</taxon>
        <taxon>Mucoromycotina</taxon>
        <taxon>Mucoromycetes</taxon>
        <taxon>Mucorales</taxon>
        <taxon>Mucorineae</taxon>
        <taxon>Mucoraceae</taxon>
        <taxon>Apophysomyces</taxon>
    </lineage>
</organism>
<gene>
    <name evidence="4" type="ORF">EC973_004890</name>
</gene>
<dbReference type="InterPro" id="IPR013154">
    <property type="entry name" value="ADH-like_N"/>
</dbReference>
<dbReference type="SMART" id="SM00829">
    <property type="entry name" value="PKS_ER"/>
    <property type="match status" value="1"/>
</dbReference>
<dbReference type="Gene3D" id="3.90.180.10">
    <property type="entry name" value="Medium-chain alcohol dehydrogenases, catalytic domain"/>
    <property type="match status" value="1"/>
</dbReference>
<dbReference type="EMBL" id="JABAYA010000028">
    <property type="protein sequence ID" value="KAF7729122.1"/>
    <property type="molecule type" value="Genomic_DNA"/>
</dbReference>
<evidence type="ECO:0000313" key="5">
    <source>
        <dbReference type="Proteomes" id="UP000605846"/>
    </source>
</evidence>
<reference evidence="4" key="1">
    <citation type="submission" date="2020-01" db="EMBL/GenBank/DDBJ databases">
        <title>Genome Sequencing of Three Apophysomyces-Like Fungal Strains Confirms a Novel Fungal Genus in the Mucoromycota with divergent Burkholderia-like Endosymbiotic Bacteria.</title>
        <authorList>
            <person name="Stajich J.E."/>
            <person name="Macias A.M."/>
            <person name="Carter-House D."/>
            <person name="Lovett B."/>
            <person name="Kasson L.R."/>
            <person name="Berry K."/>
            <person name="Grigoriev I."/>
            <person name="Chang Y."/>
            <person name="Spatafora J."/>
            <person name="Kasson M.T."/>
        </authorList>
    </citation>
    <scope>NUCLEOTIDE SEQUENCE</scope>
    <source>
        <strain evidence="4">NRRL A-21654</strain>
    </source>
</reference>
<dbReference type="SUPFAM" id="SSF50129">
    <property type="entry name" value="GroES-like"/>
    <property type="match status" value="1"/>
</dbReference>
<dbReference type="Pfam" id="PF00107">
    <property type="entry name" value="ADH_zinc_N"/>
    <property type="match status" value="1"/>
</dbReference>
<dbReference type="GO" id="GO:0016651">
    <property type="term" value="F:oxidoreductase activity, acting on NAD(P)H"/>
    <property type="evidence" value="ECO:0007669"/>
    <property type="project" value="TreeGrafter"/>
</dbReference>
<dbReference type="GO" id="GO:0070402">
    <property type="term" value="F:NADPH binding"/>
    <property type="evidence" value="ECO:0007669"/>
    <property type="project" value="TreeGrafter"/>
</dbReference>
<evidence type="ECO:0000313" key="4">
    <source>
        <dbReference type="EMBL" id="KAF7729122.1"/>
    </source>
</evidence>
<dbReference type="InterPro" id="IPR020843">
    <property type="entry name" value="ER"/>
</dbReference>
<proteinExistence type="predicted"/>
<dbReference type="InterPro" id="IPR014189">
    <property type="entry name" value="Quinone_OxRdtase_PIG3"/>
</dbReference>
<evidence type="ECO:0000256" key="1">
    <source>
        <dbReference type="ARBA" id="ARBA00022857"/>
    </source>
</evidence>
<dbReference type="Pfam" id="PF08240">
    <property type="entry name" value="ADH_N"/>
    <property type="match status" value="1"/>
</dbReference>
<keyword evidence="2" id="KW-0560">Oxidoreductase</keyword>
<dbReference type="InterPro" id="IPR011032">
    <property type="entry name" value="GroES-like_sf"/>
</dbReference>
<accession>A0A8H7BPP1</accession>